<dbReference type="GO" id="GO:0016757">
    <property type="term" value="F:glycosyltransferase activity"/>
    <property type="evidence" value="ECO:0007669"/>
    <property type="project" value="UniProtKB-KW"/>
</dbReference>
<dbReference type="Pfam" id="PF17167">
    <property type="entry name" value="Glyco_hydro_94"/>
    <property type="match status" value="1"/>
</dbReference>
<dbReference type="Gene3D" id="2.70.98.40">
    <property type="entry name" value="Glycoside hydrolase, family 65, N-terminal domain"/>
    <property type="match status" value="1"/>
</dbReference>
<dbReference type="InterPro" id="IPR033432">
    <property type="entry name" value="GH94_catalytic"/>
</dbReference>
<keyword evidence="1" id="KW-0328">Glycosyltransferase</keyword>
<accession>A0A8J4M287</accession>
<dbReference type="Gene3D" id="1.20.890.20">
    <property type="entry name" value="mpn423 like domain"/>
    <property type="match status" value="1"/>
</dbReference>
<dbReference type="Gene3D" id="1.50.10.10">
    <property type="match status" value="1"/>
</dbReference>
<dbReference type="PANTHER" id="PTHR37469:SF3">
    <property type="entry name" value="PUTATIVE-RELATED"/>
    <property type="match status" value="1"/>
</dbReference>
<dbReference type="InterPro" id="IPR010383">
    <property type="entry name" value="Glyco_hydrolase_94_b-supersand"/>
</dbReference>
<feature type="domain" description="Glycosyl hydrolase 94 catalytic" evidence="4">
    <location>
        <begin position="313"/>
        <end position="731"/>
    </location>
</feature>
<dbReference type="InterPro" id="IPR012341">
    <property type="entry name" value="6hp_glycosidase-like_sf"/>
</dbReference>
<dbReference type="InterPro" id="IPR052047">
    <property type="entry name" value="GH94_Enzymes"/>
</dbReference>
<dbReference type="Gene3D" id="2.60.420.10">
    <property type="entry name" value="Maltose phosphorylase, domain 3"/>
    <property type="match status" value="1"/>
</dbReference>
<evidence type="ECO:0000256" key="2">
    <source>
        <dbReference type="ARBA" id="ARBA00022679"/>
    </source>
</evidence>
<dbReference type="Proteomes" id="UP000677918">
    <property type="component" value="Unassembled WGS sequence"/>
</dbReference>
<proteinExistence type="predicted"/>
<dbReference type="SUPFAM" id="SSF74650">
    <property type="entry name" value="Galactose mutarotase-like"/>
    <property type="match status" value="1"/>
</dbReference>
<dbReference type="InterPro" id="IPR037828">
    <property type="entry name" value="GH94N_ChBP"/>
</dbReference>
<dbReference type="GO" id="GO:0030246">
    <property type="term" value="F:carbohydrate binding"/>
    <property type="evidence" value="ECO:0007669"/>
    <property type="project" value="InterPro"/>
</dbReference>
<dbReference type="PANTHER" id="PTHR37469">
    <property type="entry name" value="CELLOBIONIC ACID PHOSPHORYLASE-RELATED"/>
    <property type="match status" value="1"/>
</dbReference>
<comment type="caution">
    <text evidence="5">The sequence shown here is derived from an EMBL/GenBank/DDBJ whole genome shotgun (WGS) entry which is preliminary data.</text>
</comment>
<dbReference type="EMBL" id="BOVK01000014">
    <property type="protein sequence ID" value="GIQ68271.1"/>
    <property type="molecule type" value="Genomic_DNA"/>
</dbReference>
<dbReference type="AlphaFoldDB" id="A0A8J4M287"/>
<protein>
    <submittedName>
        <fullName evidence="5">N,N'-diacetylchitobiose phosphorylase</fullName>
    </submittedName>
</protein>
<evidence type="ECO:0000313" key="6">
    <source>
        <dbReference type="Proteomes" id="UP000677918"/>
    </source>
</evidence>
<keyword evidence="6" id="KW-1185">Reference proteome</keyword>
<keyword evidence="2" id="KW-0808">Transferase</keyword>
<dbReference type="GO" id="GO:0005975">
    <property type="term" value="P:carbohydrate metabolic process"/>
    <property type="evidence" value="ECO:0007669"/>
    <property type="project" value="InterPro"/>
</dbReference>
<evidence type="ECO:0000313" key="5">
    <source>
        <dbReference type="EMBL" id="GIQ68271.1"/>
    </source>
</evidence>
<dbReference type="InterPro" id="IPR011013">
    <property type="entry name" value="Gal_mutarotase_sf_dom"/>
</dbReference>
<dbReference type="InterPro" id="IPR037018">
    <property type="entry name" value="GH65_N"/>
</dbReference>
<evidence type="ECO:0000256" key="1">
    <source>
        <dbReference type="ARBA" id="ARBA00022676"/>
    </source>
</evidence>
<dbReference type="RefSeq" id="WP_213410882.1">
    <property type="nucleotide sequence ID" value="NZ_BOVK01000014.1"/>
</dbReference>
<dbReference type="SUPFAM" id="SSF48208">
    <property type="entry name" value="Six-hairpin glycosidases"/>
    <property type="match status" value="1"/>
</dbReference>
<gene>
    <name evidence="5" type="ORF">XYCOK13_10950</name>
</gene>
<sequence>MKYGYFDGDNKEYVITKPNTPAPWANYLGSPEYGAIISNNAGGYSFVKSGANGRIIRYRFNSTPADQPGRYIYIRDREMADYWSASWQPVGKDLSEYESECRHGTAYTAMKSKYKGIETDTLYYVPLDKTYEVWRLKVTNQDERPRKLSLFGYVEFTNDANYEQDTVNLQYTQFISKTYFRENMILQAINEHVSEVGGGASGLSDEAGEGIWRFFGVQGAEVNRYDGDRDIFVGDYRGYQNPASVEQGACTNTLNYNGNSCGALQIDVELAPGETKEIVFLLGAYGEADARQILGRYETLTVVEEELQELKSYWHSKLDRFQVQTPDDNFNQMVNVWNAYQCFITFIWSRAASFQYCGLRNGLGYRDTVQDIQGIMHLEPELARERLTLMLSAQVSNGGGLPLVKFDHRPGHEGTPDDPDYARETGHPFYRADDALWLFPTTIRYLKESGNWAYVDEVIPFSDQGEGTVYEHLRRAIQFSIDRLGEHGMPVGLHADWNDALRLGAHGESLFVAFQLYLALGVYKEIAAHKQDDAQVHWAEQLRAALGDNIQKHAWEGDRFVRGFTEDGYVVGSRENEEASLWLNPQTWSILSGFAEPEQARTAMDLVYEQLNTEYGAMLFYPPFKKFGLPVARMALFNGTTKENAGIFSQPQGWLIQAETMLGRGNRAYQYFTEINPAAMNDKAEIRKIEPYVHGQSIEGIDSPFFGRGHVHWLTGTASTVMVSLAEGIMGVQPTFDGLRLDPCIPSTWSEFSMYREFRSKRLRIKVENPNHVEKGVAKVMLNGEELEGNLLPDDRLRENNDVLVLMG</sequence>
<reference evidence="5" key="1">
    <citation type="submission" date="2021-04" db="EMBL/GenBank/DDBJ databases">
        <title>Draft genome sequence of Xylanibacillus composti strain K13.</title>
        <authorList>
            <person name="Uke A."/>
            <person name="Chhe C."/>
            <person name="Baramee S."/>
            <person name="Kosugi A."/>
        </authorList>
    </citation>
    <scope>NUCLEOTIDE SEQUENCE</scope>
    <source>
        <strain evidence="5">K13</strain>
    </source>
</reference>
<dbReference type="Pfam" id="PF06165">
    <property type="entry name" value="GH94_b-supersand"/>
    <property type="match status" value="1"/>
</dbReference>
<feature type="domain" description="Glycosyl hydrolase 94 supersandwich" evidence="3">
    <location>
        <begin position="11"/>
        <end position="298"/>
    </location>
</feature>
<dbReference type="CDD" id="cd11755">
    <property type="entry name" value="GH94N_ChBP_like"/>
    <property type="match status" value="1"/>
</dbReference>
<evidence type="ECO:0000259" key="4">
    <source>
        <dbReference type="Pfam" id="PF17167"/>
    </source>
</evidence>
<evidence type="ECO:0000259" key="3">
    <source>
        <dbReference type="Pfam" id="PF06165"/>
    </source>
</evidence>
<dbReference type="InterPro" id="IPR008928">
    <property type="entry name" value="6-hairpin_glycosidase_sf"/>
</dbReference>
<name>A0A8J4M287_9BACL</name>
<organism evidence="5 6">
    <name type="scientific">Xylanibacillus composti</name>
    <dbReference type="NCBI Taxonomy" id="1572762"/>
    <lineage>
        <taxon>Bacteria</taxon>
        <taxon>Bacillati</taxon>
        <taxon>Bacillota</taxon>
        <taxon>Bacilli</taxon>
        <taxon>Bacillales</taxon>
        <taxon>Paenibacillaceae</taxon>
        <taxon>Xylanibacillus</taxon>
    </lineage>
</organism>
<dbReference type="SMART" id="SM01068">
    <property type="entry name" value="CBM_X"/>
    <property type="match status" value="1"/>
</dbReference>